<gene>
    <name evidence="1" type="ORF">ACFPET_00235</name>
</gene>
<dbReference type="EMBL" id="JBHSDK010000001">
    <property type="protein sequence ID" value="MFC4333627.1"/>
    <property type="molecule type" value="Genomic_DNA"/>
</dbReference>
<evidence type="ECO:0000313" key="1">
    <source>
        <dbReference type="EMBL" id="MFC4333627.1"/>
    </source>
</evidence>
<organism evidence="1 2">
    <name type="scientific">Salininema proteolyticum</name>
    <dbReference type="NCBI Taxonomy" id="1607685"/>
    <lineage>
        <taxon>Bacteria</taxon>
        <taxon>Bacillati</taxon>
        <taxon>Actinomycetota</taxon>
        <taxon>Actinomycetes</taxon>
        <taxon>Glycomycetales</taxon>
        <taxon>Glycomycetaceae</taxon>
        <taxon>Salininema</taxon>
    </lineage>
</organism>
<name>A0ABV8TSG9_9ACTN</name>
<dbReference type="InterPro" id="IPR025850">
    <property type="entry name" value="SUKH-3"/>
</dbReference>
<reference evidence="2" key="1">
    <citation type="journal article" date="2019" name="Int. J. Syst. Evol. Microbiol.">
        <title>The Global Catalogue of Microorganisms (GCM) 10K type strain sequencing project: providing services to taxonomists for standard genome sequencing and annotation.</title>
        <authorList>
            <consortium name="The Broad Institute Genomics Platform"/>
            <consortium name="The Broad Institute Genome Sequencing Center for Infectious Disease"/>
            <person name="Wu L."/>
            <person name="Ma J."/>
        </authorList>
    </citation>
    <scope>NUCLEOTIDE SEQUENCE [LARGE SCALE GENOMIC DNA]</scope>
    <source>
        <strain evidence="2">IBRC-M 10908</strain>
    </source>
</reference>
<dbReference type="Pfam" id="PF14433">
    <property type="entry name" value="SUKH-3"/>
    <property type="match status" value="1"/>
</dbReference>
<accession>A0ABV8TSG9</accession>
<dbReference type="Proteomes" id="UP001595823">
    <property type="component" value="Unassembled WGS sequence"/>
</dbReference>
<comment type="caution">
    <text evidence="1">The sequence shown here is derived from an EMBL/GenBank/DDBJ whole genome shotgun (WGS) entry which is preliminary data.</text>
</comment>
<evidence type="ECO:0000313" key="2">
    <source>
        <dbReference type="Proteomes" id="UP001595823"/>
    </source>
</evidence>
<protein>
    <submittedName>
        <fullName evidence="1">SUKH-3 domain-containing protein</fullName>
    </submittedName>
</protein>
<proteinExistence type="predicted"/>
<sequence>MVLYLERTLDSPPAADALRACGWSPDRRVETTPQVDALAKQGYLPQPAAVDVLKSFLGLEIKGRRSVPGCRQGASRMEFRPCRADGQYENVRDYVEKLVEEPVFPLGSVDGLELVLMGASGRVYGHALWWVFERGGDFDEFLFQLLMRRKDPVLLWQAPGKPRPWWLTRESAWPKCPCP</sequence>
<dbReference type="RefSeq" id="WP_380617366.1">
    <property type="nucleotide sequence ID" value="NZ_JBHSDK010000001.1"/>
</dbReference>
<keyword evidence="2" id="KW-1185">Reference proteome</keyword>